<accession>A0A7W7WY83</accession>
<dbReference type="PRINTS" id="PR00775">
    <property type="entry name" value="HEATSHOCK90"/>
</dbReference>
<keyword evidence="4" id="KW-1185">Reference proteome</keyword>
<dbReference type="SUPFAM" id="SSF55874">
    <property type="entry name" value="ATPase domain of HSP90 chaperone/DNA topoisomerase II/histidine kinase"/>
    <property type="match status" value="1"/>
</dbReference>
<feature type="domain" description="wHTH-Hsp90 Na associated" evidence="2">
    <location>
        <begin position="908"/>
        <end position="961"/>
    </location>
</feature>
<feature type="domain" description="wHTH-Hsp90 Na associated" evidence="2">
    <location>
        <begin position="1236"/>
        <end position="1270"/>
    </location>
</feature>
<organism evidence="3 4">
    <name type="scientific">Saccharothrix violaceirubra</name>
    <dbReference type="NCBI Taxonomy" id="413306"/>
    <lineage>
        <taxon>Bacteria</taxon>
        <taxon>Bacillati</taxon>
        <taxon>Actinomycetota</taxon>
        <taxon>Actinomycetes</taxon>
        <taxon>Pseudonocardiales</taxon>
        <taxon>Pseudonocardiaceae</taxon>
        <taxon>Saccharothrix</taxon>
    </lineage>
</organism>
<dbReference type="Gene3D" id="3.30.565.10">
    <property type="entry name" value="Histidine kinase-like ATPase, C-terminal domain"/>
    <property type="match status" value="1"/>
</dbReference>
<evidence type="ECO:0000259" key="2">
    <source>
        <dbReference type="Pfam" id="PF24410"/>
    </source>
</evidence>
<feature type="domain" description="wHTH-Hsp90 Na associated" evidence="2">
    <location>
        <begin position="844"/>
        <end position="895"/>
    </location>
</feature>
<gene>
    <name evidence="3" type="ORF">F4559_005130</name>
</gene>
<name>A0A7W7WY83_9PSEU</name>
<sequence>MADGAWAADSPLWGLASDADRFGPPVLALARSLDSRRVRAEEVLAGDPWLDPDLAARMASHLAVDFELSGAEAALLVLAPMLHQVRVLEAAAAAVSVGPTSLREPGSADYARFLSGPEQRRLVDRTAARPEAGDGIGWWLFHQWVAGRPDRPAPLATGDRPLQPVLACLDRIEALFHLTPGDLRDDRRRGLEPVRSYLGFGPPQEVREELLGLLLVVARELAIGLTALPITVVEHLGIPNPVRLGELRTTIAEARWEPMEHVGVALLAHCRHEAVLESLRDHVRRTDAVLGAVRDVAVGVEVLKPLRSLPAHASADRIRPAEENGRPVFVVPVTRFRLEESRVRELLMGEQLYGDRSLAIRELYQNALDACRYRKARYDYQAVKHRSRALWEGRITFTQGREDGRYYLRCHDNGVGMGESELREVFSRAGARFADRPEFAEEQARWEAAGVELFPNSRFGIGVLSYFMLADEIEVRTRRMSRDGFDHGQPLRVMIAGPGHLFRIEPVDEDVEPGTTVTLYLRDGDAAPSCVDVLNRLLGLAEFATTATHDDLSAEWEPFRLEARPRGVEDGVTVSGMLVHSEPTEYGQVVWCEGGGGLLVDGIHAEPVHRRGVLSPPPLNSLGSRGAVVNLHHHAAPRLSVDRKSVLDDVSSQVESLLRDAARELVAADPVFLTHEWICDLAVDSPFVADIVTDEIASSGRPVWSAAGPIDMATVGCFPWDWARIRRLDAAGGPARTRFDHAALDEWLLLWRLLAHRGPEVLGVDFPHGRAVRSARPSDAAFLGVGSETTNDPRQVQVSDSTSAGYVLSVAAAYGIEPVVVAQRLAALGIDPGSSFTGGFDDPDRDSRLLSTHVEYRTSSWLDPRTPVSVGRFVYAHVRTGIPVEKLLDLFDRCGFDTRRVRTLPRRITRDDLTLVGVDLERGRPWLPDGHPVSVEHVCAAAAVLRWSPTRVTDRLAELGFSAPRVESLPDWAASATRPVLSCAALPMGGVVEVSQLVRASVLWDVPPREVARRFAEIGIPVPPADLLPDTLDERDRTLLSGTWLRRNTPPGPVRVGLRDLLDLAENTRVPVGEAWTRLAELKFDLPSSVIATQAYDEADRLLMRFSPAGEQRPHWETRRDFGFVLEAAREIGRSAAEIVRRLRRMGLEAPIWSWPDEPLTEIDYHTMGMIRSIRRMPLAGIARVSKKTGGEAVQVAERVRKLGYDVDPVPERLDPFSLALLDCFDRFDRFDMFGLDLRRPVTMRSVLDAALWFEIAPAEVVERLAALGLEVPDLAVELPKLLAKVPLAD</sequence>
<evidence type="ECO:0000313" key="4">
    <source>
        <dbReference type="Proteomes" id="UP000542674"/>
    </source>
</evidence>
<dbReference type="EMBL" id="JACHJS010000001">
    <property type="protein sequence ID" value="MBB4967771.1"/>
    <property type="molecule type" value="Genomic_DNA"/>
</dbReference>
<dbReference type="InterPro" id="IPR056507">
    <property type="entry name" value="wHTH-HSP90_Na-assoc"/>
</dbReference>
<dbReference type="InterPro" id="IPR020575">
    <property type="entry name" value="Hsp90_N"/>
</dbReference>
<dbReference type="Pfam" id="PF24410">
    <property type="entry name" value="wHTH-HSP90_Na-assoc"/>
    <property type="match status" value="3"/>
</dbReference>
<dbReference type="Proteomes" id="UP000542674">
    <property type="component" value="Unassembled WGS sequence"/>
</dbReference>
<comment type="caution">
    <text evidence="3">The sequence shown here is derived from an EMBL/GenBank/DDBJ whole genome shotgun (WGS) entry which is preliminary data.</text>
</comment>
<dbReference type="InterPro" id="IPR036890">
    <property type="entry name" value="HATPase_C_sf"/>
</dbReference>
<evidence type="ECO:0000313" key="3">
    <source>
        <dbReference type="EMBL" id="MBB4967771.1"/>
    </source>
</evidence>
<dbReference type="RefSeq" id="WP_184672739.1">
    <property type="nucleotide sequence ID" value="NZ_BAABAI010000032.1"/>
</dbReference>
<proteinExistence type="predicted"/>
<reference evidence="3 4" key="1">
    <citation type="submission" date="2020-08" db="EMBL/GenBank/DDBJ databases">
        <title>Sequencing the genomes of 1000 actinobacteria strains.</title>
        <authorList>
            <person name="Klenk H.-P."/>
        </authorList>
    </citation>
    <scope>NUCLEOTIDE SEQUENCE [LARGE SCALE GENOMIC DNA]</scope>
    <source>
        <strain evidence="3 4">DSM 45084</strain>
    </source>
</reference>
<dbReference type="Pfam" id="PF24401">
    <property type="entry name" value="iHD-CE"/>
    <property type="match status" value="1"/>
</dbReference>
<dbReference type="InterPro" id="IPR056506">
    <property type="entry name" value="iHD-CE"/>
</dbReference>
<evidence type="ECO:0000259" key="1">
    <source>
        <dbReference type="Pfam" id="PF24401"/>
    </source>
</evidence>
<feature type="domain" description="iHD-CE" evidence="1">
    <location>
        <begin position="7"/>
        <end position="321"/>
    </location>
</feature>
<protein>
    <recommendedName>
        <fullName evidence="5">Histidine kinase/DNA gyrase B/HSP90-like ATPase</fullName>
    </recommendedName>
</protein>
<evidence type="ECO:0008006" key="5">
    <source>
        <dbReference type="Google" id="ProtNLM"/>
    </source>
</evidence>